<keyword evidence="3" id="KW-1185">Reference proteome</keyword>
<reference evidence="2 3" key="1">
    <citation type="submission" date="2024-09" db="EMBL/GenBank/DDBJ databases">
        <authorList>
            <person name="Sun Q."/>
            <person name="Mori K."/>
        </authorList>
    </citation>
    <scope>NUCLEOTIDE SEQUENCE [LARGE SCALE GENOMIC DNA]</scope>
    <source>
        <strain evidence="2 3">NCAIM B.02301</strain>
    </source>
</reference>
<dbReference type="EMBL" id="JBHLTR010000013">
    <property type="protein sequence ID" value="MFC0559484.1"/>
    <property type="molecule type" value="Genomic_DNA"/>
</dbReference>
<organism evidence="2 3">
    <name type="scientific">Halalkalibacter alkalisediminis</name>
    <dbReference type="NCBI Taxonomy" id="935616"/>
    <lineage>
        <taxon>Bacteria</taxon>
        <taxon>Bacillati</taxon>
        <taxon>Bacillota</taxon>
        <taxon>Bacilli</taxon>
        <taxon>Bacillales</taxon>
        <taxon>Bacillaceae</taxon>
        <taxon>Halalkalibacter</taxon>
    </lineage>
</organism>
<comment type="caution">
    <text evidence="2">The sequence shown here is derived from an EMBL/GenBank/DDBJ whole genome shotgun (WGS) entry which is preliminary data.</text>
</comment>
<protein>
    <submittedName>
        <fullName evidence="2">Cytosolic protein</fullName>
    </submittedName>
</protein>
<name>A0ABV6NFD5_9BACI</name>
<feature type="region of interest" description="Disordered" evidence="1">
    <location>
        <begin position="76"/>
        <end position="106"/>
    </location>
</feature>
<evidence type="ECO:0000313" key="2">
    <source>
        <dbReference type="EMBL" id="MFC0559484.1"/>
    </source>
</evidence>
<dbReference type="Proteomes" id="UP001589833">
    <property type="component" value="Unassembled WGS sequence"/>
</dbReference>
<feature type="region of interest" description="Disordered" evidence="1">
    <location>
        <begin position="32"/>
        <end position="59"/>
    </location>
</feature>
<gene>
    <name evidence="2" type="ORF">ACFFH4_10525</name>
</gene>
<dbReference type="RefSeq" id="WP_273841516.1">
    <property type="nucleotide sequence ID" value="NZ_JAQQWT010000004.1"/>
</dbReference>
<feature type="compositionally biased region" description="Basic and acidic residues" evidence="1">
    <location>
        <begin position="87"/>
        <end position="97"/>
    </location>
</feature>
<accession>A0ABV6NFD5</accession>
<evidence type="ECO:0000256" key="1">
    <source>
        <dbReference type="SAM" id="MobiDB-lite"/>
    </source>
</evidence>
<sequence length="106" mass="12089">MAKAKQSGSHDKEAQVYTDFSNVETMRNFIVPEQTPEGPYGSPFNKDTPVVNKSTPWEEGQRSYSAFNYEFKSLHQNLPRQFPGAHPTHDDPNKNEEPPYTTNDLT</sequence>
<evidence type="ECO:0000313" key="3">
    <source>
        <dbReference type="Proteomes" id="UP001589833"/>
    </source>
</evidence>
<proteinExistence type="predicted"/>